<keyword evidence="7 12" id="KW-0067">ATP-binding</keyword>
<evidence type="ECO:0000256" key="1">
    <source>
        <dbReference type="ARBA" id="ARBA00004434"/>
    </source>
</evidence>
<feature type="domain" description="BCS1 N-terminal" evidence="15">
    <location>
        <begin position="47"/>
        <end position="223"/>
    </location>
</feature>
<dbReference type="InterPro" id="IPR027417">
    <property type="entry name" value="P-loop_NTPase"/>
</dbReference>
<dbReference type="Gene3D" id="3.40.50.300">
    <property type="entry name" value="P-loop containing nucleotide triphosphate hydrolases"/>
    <property type="match status" value="1"/>
</dbReference>
<dbReference type="SMART" id="SM01024">
    <property type="entry name" value="BCS1_N"/>
    <property type="match status" value="1"/>
</dbReference>
<dbReference type="SMART" id="SM00382">
    <property type="entry name" value="AAA"/>
    <property type="match status" value="1"/>
</dbReference>
<proteinExistence type="inferred from homology"/>
<protein>
    <submittedName>
        <fullName evidence="16">P-loop containing nucleoside triphosphate hydrolase protein</fullName>
    </submittedName>
</protein>
<dbReference type="PROSITE" id="PS00674">
    <property type="entry name" value="AAA"/>
    <property type="match status" value="1"/>
</dbReference>
<keyword evidence="6 16" id="KW-0378">Hydrolase</keyword>
<keyword evidence="10" id="KW-0472">Membrane</keyword>
<dbReference type="InterPro" id="IPR057495">
    <property type="entry name" value="AAA_lid_BCS1"/>
</dbReference>
<evidence type="ECO:0000256" key="13">
    <source>
        <dbReference type="SAM" id="MobiDB-lite"/>
    </source>
</evidence>
<evidence type="ECO:0000256" key="5">
    <source>
        <dbReference type="ARBA" id="ARBA00022792"/>
    </source>
</evidence>
<dbReference type="Pfam" id="PF08740">
    <property type="entry name" value="BCS1_N"/>
    <property type="match status" value="1"/>
</dbReference>
<keyword evidence="4 12" id="KW-0547">Nucleotide-binding</keyword>
<evidence type="ECO:0000313" key="16">
    <source>
        <dbReference type="EMBL" id="KAF9779266.1"/>
    </source>
</evidence>
<evidence type="ECO:0000256" key="3">
    <source>
        <dbReference type="ARBA" id="ARBA00022692"/>
    </source>
</evidence>
<keyword evidence="8" id="KW-1133">Transmembrane helix</keyword>
<keyword evidence="17" id="KW-1185">Reference proteome</keyword>
<evidence type="ECO:0000259" key="15">
    <source>
        <dbReference type="SMART" id="SM01024"/>
    </source>
</evidence>
<feature type="region of interest" description="Disordered" evidence="13">
    <location>
        <begin position="1"/>
        <end position="21"/>
    </location>
</feature>
<name>A0A9P6L232_9AGAM</name>
<reference evidence="16" key="2">
    <citation type="submission" date="2020-11" db="EMBL/GenBank/DDBJ databases">
        <authorList>
            <consortium name="DOE Joint Genome Institute"/>
            <person name="Kuo A."/>
            <person name="Miyauchi S."/>
            <person name="Kiss E."/>
            <person name="Drula E."/>
            <person name="Kohler A."/>
            <person name="Sanchez-Garcia M."/>
            <person name="Andreopoulos B."/>
            <person name="Barry K.W."/>
            <person name="Bonito G."/>
            <person name="Buee M."/>
            <person name="Carver A."/>
            <person name="Chen C."/>
            <person name="Cichocki N."/>
            <person name="Clum A."/>
            <person name="Culley D."/>
            <person name="Crous P.W."/>
            <person name="Fauchery L."/>
            <person name="Girlanda M."/>
            <person name="Hayes R."/>
            <person name="Keri Z."/>
            <person name="Labutti K."/>
            <person name="Lipzen A."/>
            <person name="Lombard V."/>
            <person name="Magnuson J."/>
            <person name="Maillard F."/>
            <person name="Morin E."/>
            <person name="Murat C."/>
            <person name="Nolan M."/>
            <person name="Ohm R."/>
            <person name="Pangilinan J."/>
            <person name="Pereira M."/>
            <person name="Perotto S."/>
            <person name="Peter M."/>
            <person name="Riley R."/>
            <person name="Sitrit Y."/>
            <person name="Stielow B."/>
            <person name="Szollosi G."/>
            <person name="Zifcakova L."/>
            <person name="Stursova M."/>
            <person name="Spatafora J.W."/>
            <person name="Tedersoo L."/>
            <person name="Vaario L.-M."/>
            <person name="Yamada A."/>
            <person name="Yan M."/>
            <person name="Wang P."/>
            <person name="Xu J."/>
            <person name="Bruns T."/>
            <person name="Baldrian P."/>
            <person name="Vilgalys R."/>
            <person name="Henrissat B."/>
            <person name="Grigoriev I.V."/>
            <person name="Hibbett D."/>
            <person name="Nagy L.G."/>
            <person name="Martin F.M."/>
        </authorList>
    </citation>
    <scope>NUCLEOTIDE SEQUENCE</scope>
    <source>
        <strain evidence="16">UH-Tt-Lm1</strain>
    </source>
</reference>
<dbReference type="Proteomes" id="UP000736335">
    <property type="component" value="Unassembled WGS sequence"/>
</dbReference>
<evidence type="ECO:0000256" key="4">
    <source>
        <dbReference type="ARBA" id="ARBA00022741"/>
    </source>
</evidence>
<dbReference type="EMBL" id="WIUZ02000020">
    <property type="protein sequence ID" value="KAF9779266.1"/>
    <property type="molecule type" value="Genomic_DNA"/>
</dbReference>
<evidence type="ECO:0000256" key="9">
    <source>
        <dbReference type="ARBA" id="ARBA00023128"/>
    </source>
</evidence>
<dbReference type="PANTHER" id="PTHR23070">
    <property type="entry name" value="BCS1 AAA-TYPE ATPASE"/>
    <property type="match status" value="1"/>
</dbReference>
<keyword evidence="5" id="KW-0999">Mitochondrion inner membrane</keyword>
<dbReference type="GO" id="GO:0005524">
    <property type="term" value="F:ATP binding"/>
    <property type="evidence" value="ECO:0007669"/>
    <property type="project" value="UniProtKB-KW"/>
</dbReference>
<dbReference type="GO" id="GO:0005743">
    <property type="term" value="C:mitochondrial inner membrane"/>
    <property type="evidence" value="ECO:0007669"/>
    <property type="project" value="UniProtKB-SubCell"/>
</dbReference>
<dbReference type="InterPro" id="IPR050747">
    <property type="entry name" value="Mitochondrial_chaperone_BCS1"/>
</dbReference>
<dbReference type="Pfam" id="PF25426">
    <property type="entry name" value="AAA_lid_BCS1"/>
    <property type="match status" value="1"/>
</dbReference>
<gene>
    <name evidence="16" type="ORF">BJ322DRAFT_1146943</name>
</gene>
<comment type="similarity">
    <text evidence="2">Belongs to the AAA ATPase family. BCS1 subfamily.</text>
</comment>
<dbReference type="AlphaFoldDB" id="A0A9P6L232"/>
<dbReference type="SUPFAM" id="SSF52540">
    <property type="entry name" value="P-loop containing nucleoside triphosphate hydrolases"/>
    <property type="match status" value="1"/>
</dbReference>
<dbReference type="Pfam" id="PF00004">
    <property type="entry name" value="AAA"/>
    <property type="match status" value="1"/>
</dbReference>
<evidence type="ECO:0000259" key="14">
    <source>
        <dbReference type="SMART" id="SM00382"/>
    </source>
</evidence>
<organism evidence="16 17">
    <name type="scientific">Thelephora terrestris</name>
    <dbReference type="NCBI Taxonomy" id="56493"/>
    <lineage>
        <taxon>Eukaryota</taxon>
        <taxon>Fungi</taxon>
        <taxon>Dikarya</taxon>
        <taxon>Basidiomycota</taxon>
        <taxon>Agaricomycotina</taxon>
        <taxon>Agaricomycetes</taxon>
        <taxon>Thelephorales</taxon>
        <taxon>Thelephoraceae</taxon>
        <taxon>Thelephora</taxon>
    </lineage>
</organism>
<dbReference type="InterPro" id="IPR003960">
    <property type="entry name" value="ATPase_AAA_CS"/>
</dbReference>
<evidence type="ECO:0000256" key="7">
    <source>
        <dbReference type="ARBA" id="ARBA00022840"/>
    </source>
</evidence>
<comment type="caution">
    <text evidence="16">The sequence shown here is derived from an EMBL/GenBank/DDBJ whole genome shotgun (WGS) entry which is preliminary data.</text>
</comment>
<evidence type="ECO:0000256" key="8">
    <source>
        <dbReference type="ARBA" id="ARBA00022989"/>
    </source>
</evidence>
<evidence type="ECO:0000313" key="17">
    <source>
        <dbReference type="Proteomes" id="UP000736335"/>
    </source>
</evidence>
<dbReference type="OrthoDB" id="10251412at2759"/>
<dbReference type="InterPro" id="IPR003959">
    <property type="entry name" value="ATPase_AAA_core"/>
</dbReference>
<sequence length="543" mass="61152">MSTQTEHPPSVATADQDAHPSPSSFATLMITSLLTSSGPTWDLLRFFIIGGIAEVIRRCFMFIWRRLGDQLWISVTLEEWDDSYNWLMLWLSKKPEWTRAKDLSLSTHSFGIGAIAALVEGEKDGNDQNKIRFLPSYDRTASLWYRGHYVRLSRSRVSEGMWMKQVLTVKILARDHEIVNQLLLDAKSAWKIAKAESIFIYAYDARNEWRLVASRPKRPLSSIILDTGIKEKVLDDAKDFLDSKQWYAERGIPFRRGYLLYGAPGTGKTSIIHSLAGELGLDVYIISLSRSNLDDNVLQQLISDLPEKCIALMEDIDAAFHHSLNRETEKPEGTAAAENKEEGSKITLSGLLNALDGVGAQEGRLLFATTNRYEALDHALRRPGRMDVHVEFKLASQYQAGELFKRFYKPEKAGPRKAEAAANGGESGRDSGYCTPLQGKLVENEVPEKPLCSRKKGPDAADLVRLGEKFKDHIPDREISMAALQGYLMTHKGRPCDAMEGVEAWVQNEMEKREKEVKSAGESCTSHQQEGKIHLSRFARLFM</sequence>
<keyword evidence="3" id="KW-0812">Transmembrane</keyword>
<evidence type="ECO:0000256" key="6">
    <source>
        <dbReference type="ARBA" id="ARBA00022801"/>
    </source>
</evidence>
<dbReference type="InterPro" id="IPR014851">
    <property type="entry name" value="BCS1_N"/>
</dbReference>
<reference evidence="16" key="1">
    <citation type="journal article" date="2020" name="Nat. Commun.">
        <title>Large-scale genome sequencing of mycorrhizal fungi provides insights into the early evolution of symbiotic traits.</title>
        <authorList>
            <person name="Miyauchi S."/>
            <person name="Kiss E."/>
            <person name="Kuo A."/>
            <person name="Drula E."/>
            <person name="Kohler A."/>
            <person name="Sanchez-Garcia M."/>
            <person name="Morin E."/>
            <person name="Andreopoulos B."/>
            <person name="Barry K.W."/>
            <person name="Bonito G."/>
            <person name="Buee M."/>
            <person name="Carver A."/>
            <person name="Chen C."/>
            <person name="Cichocki N."/>
            <person name="Clum A."/>
            <person name="Culley D."/>
            <person name="Crous P.W."/>
            <person name="Fauchery L."/>
            <person name="Girlanda M."/>
            <person name="Hayes R.D."/>
            <person name="Keri Z."/>
            <person name="LaButti K."/>
            <person name="Lipzen A."/>
            <person name="Lombard V."/>
            <person name="Magnuson J."/>
            <person name="Maillard F."/>
            <person name="Murat C."/>
            <person name="Nolan M."/>
            <person name="Ohm R.A."/>
            <person name="Pangilinan J."/>
            <person name="Pereira M.F."/>
            <person name="Perotto S."/>
            <person name="Peter M."/>
            <person name="Pfister S."/>
            <person name="Riley R."/>
            <person name="Sitrit Y."/>
            <person name="Stielow J.B."/>
            <person name="Szollosi G."/>
            <person name="Zifcakova L."/>
            <person name="Stursova M."/>
            <person name="Spatafora J.W."/>
            <person name="Tedersoo L."/>
            <person name="Vaario L.M."/>
            <person name="Yamada A."/>
            <person name="Yan M."/>
            <person name="Wang P."/>
            <person name="Xu J."/>
            <person name="Bruns T."/>
            <person name="Baldrian P."/>
            <person name="Vilgalys R."/>
            <person name="Dunand C."/>
            <person name="Henrissat B."/>
            <person name="Grigoriev I.V."/>
            <person name="Hibbett D."/>
            <person name="Nagy L.G."/>
            <person name="Martin F.M."/>
        </authorList>
    </citation>
    <scope>NUCLEOTIDE SEQUENCE</scope>
    <source>
        <strain evidence="16">UH-Tt-Lm1</strain>
    </source>
</reference>
<evidence type="ECO:0000256" key="10">
    <source>
        <dbReference type="ARBA" id="ARBA00023136"/>
    </source>
</evidence>
<comment type="catalytic activity">
    <reaction evidence="11">
        <text>ATP + H2O = ADP + phosphate + H(+)</text>
        <dbReference type="Rhea" id="RHEA:13065"/>
        <dbReference type="ChEBI" id="CHEBI:15377"/>
        <dbReference type="ChEBI" id="CHEBI:15378"/>
        <dbReference type="ChEBI" id="CHEBI:30616"/>
        <dbReference type="ChEBI" id="CHEBI:43474"/>
        <dbReference type="ChEBI" id="CHEBI:456216"/>
    </reaction>
    <physiologicalReaction direction="left-to-right" evidence="11">
        <dbReference type="Rhea" id="RHEA:13066"/>
    </physiologicalReaction>
</comment>
<evidence type="ECO:0000256" key="12">
    <source>
        <dbReference type="RuleBase" id="RU003651"/>
    </source>
</evidence>
<evidence type="ECO:0000256" key="11">
    <source>
        <dbReference type="ARBA" id="ARBA00048778"/>
    </source>
</evidence>
<feature type="domain" description="AAA+ ATPase" evidence="14">
    <location>
        <begin position="254"/>
        <end position="396"/>
    </location>
</feature>
<comment type="subcellular location">
    <subcellularLocation>
        <location evidence="1">Mitochondrion inner membrane</location>
        <topology evidence="1">Single-pass membrane protein</topology>
    </subcellularLocation>
</comment>
<evidence type="ECO:0000256" key="2">
    <source>
        <dbReference type="ARBA" id="ARBA00007448"/>
    </source>
</evidence>
<keyword evidence="9" id="KW-0496">Mitochondrion</keyword>
<accession>A0A9P6L232</accession>
<dbReference type="GO" id="GO:0016887">
    <property type="term" value="F:ATP hydrolysis activity"/>
    <property type="evidence" value="ECO:0007669"/>
    <property type="project" value="InterPro"/>
</dbReference>
<dbReference type="InterPro" id="IPR003593">
    <property type="entry name" value="AAA+_ATPase"/>
</dbReference>